<organism evidence="2 3">
    <name type="scientific">Anthostomella pinea</name>
    <dbReference type="NCBI Taxonomy" id="933095"/>
    <lineage>
        <taxon>Eukaryota</taxon>
        <taxon>Fungi</taxon>
        <taxon>Dikarya</taxon>
        <taxon>Ascomycota</taxon>
        <taxon>Pezizomycotina</taxon>
        <taxon>Sordariomycetes</taxon>
        <taxon>Xylariomycetidae</taxon>
        <taxon>Xylariales</taxon>
        <taxon>Xylariaceae</taxon>
        <taxon>Anthostomella</taxon>
    </lineage>
</organism>
<dbReference type="AlphaFoldDB" id="A0AAI8YCU0"/>
<dbReference type="Proteomes" id="UP001295740">
    <property type="component" value="Unassembled WGS sequence"/>
</dbReference>
<name>A0AAI8YCU0_9PEZI</name>
<dbReference type="InterPro" id="IPR027417">
    <property type="entry name" value="P-loop_NTPase"/>
</dbReference>
<proteinExistence type="predicted"/>
<dbReference type="SUPFAM" id="SSF52540">
    <property type="entry name" value="P-loop containing nucleoside triphosphate hydrolases"/>
    <property type="match status" value="1"/>
</dbReference>
<comment type="caution">
    <text evidence="2">The sequence shown here is derived from an EMBL/GenBank/DDBJ whole genome shotgun (WGS) entry which is preliminary data.</text>
</comment>
<keyword evidence="1" id="KW-0812">Transmembrane</keyword>
<sequence length="292" mass="33224">MTCHAPPPDLIRGSLASGEGILSVGLPRTGSLSMAMALNTLGYSHVHHIMKFVSDDEFRKWGMAAHDHFPYLQGRDGKARPWPKERWDSWFGQYQGVTDAAGFLAPELIKTYPNAKVVLVVRPFDKWKKSIEDTLLKGVFGPLPAIWQHVLEPLGPTPNTMWGLRSLLSGWLEANSLAEARARCRHKYDEHHRVVRALVRPQQLLEYKMGDGWEPLARFLEKDTPDVPFPHVNETAGVNRRFTLGFLRSIRIALLTVLRVVMPLVYIWLGYRLAKREVTPMAVFSGLRLNLW</sequence>
<protein>
    <submittedName>
        <fullName evidence="2">Uu.00g028650.m01.CDS01</fullName>
    </submittedName>
</protein>
<dbReference type="Pfam" id="PF17784">
    <property type="entry name" value="Sulfotransfer_4"/>
    <property type="match status" value="1"/>
</dbReference>
<evidence type="ECO:0000313" key="3">
    <source>
        <dbReference type="Proteomes" id="UP001295740"/>
    </source>
</evidence>
<dbReference type="InterPro" id="IPR040632">
    <property type="entry name" value="Sulfotransfer_4"/>
</dbReference>
<dbReference type="Gene3D" id="3.40.50.300">
    <property type="entry name" value="P-loop containing nucleotide triphosphate hydrolases"/>
    <property type="match status" value="1"/>
</dbReference>
<keyword evidence="1" id="KW-1133">Transmembrane helix</keyword>
<keyword evidence="3" id="KW-1185">Reference proteome</keyword>
<dbReference type="EMBL" id="CAUWAG010000003">
    <property type="protein sequence ID" value="CAJ2500012.1"/>
    <property type="molecule type" value="Genomic_DNA"/>
</dbReference>
<accession>A0AAI8YCU0</accession>
<evidence type="ECO:0000313" key="2">
    <source>
        <dbReference type="EMBL" id="CAJ2500012.1"/>
    </source>
</evidence>
<keyword evidence="1" id="KW-0472">Membrane</keyword>
<dbReference type="PANTHER" id="PTHR36978">
    <property type="entry name" value="P-LOOP CONTAINING NUCLEOTIDE TRIPHOSPHATE HYDROLASE"/>
    <property type="match status" value="1"/>
</dbReference>
<reference evidence="2" key="1">
    <citation type="submission" date="2023-10" db="EMBL/GenBank/DDBJ databases">
        <authorList>
            <person name="Hackl T."/>
        </authorList>
    </citation>
    <scope>NUCLEOTIDE SEQUENCE</scope>
</reference>
<feature type="transmembrane region" description="Helical" evidence="1">
    <location>
        <begin position="250"/>
        <end position="271"/>
    </location>
</feature>
<evidence type="ECO:0000256" key="1">
    <source>
        <dbReference type="SAM" id="Phobius"/>
    </source>
</evidence>
<dbReference type="PANTHER" id="PTHR36978:SF4">
    <property type="entry name" value="P-LOOP CONTAINING NUCLEOSIDE TRIPHOSPHATE HYDROLASE PROTEIN"/>
    <property type="match status" value="1"/>
</dbReference>
<gene>
    <name evidence="2" type="ORF">KHLLAP_LOCUS480</name>
</gene>